<accession>A0ABD5SKK8</accession>
<comment type="caution">
    <text evidence="3">The sequence shown here is derived from an EMBL/GenBank/DDBJ whole genome shotgun (WGS) entry which is preliminary data.</text>
</comment>
<protein>
    <submittedName>
        <fullName evidence="3">S16 family serine protease</fullName>
        <ecNumber evidence="3">3.4.21.-</ecNumber>
    </submittedName>
</protein>
<dbReference type="InterPro" id="IPR020568">
    <property type="entry name" value="Ribosomal_Su5_D2-typ_SF"/>
</dbReference>
<dbReference type="AlphaFoldDB" id="A0ABD5SKK8"/>
<evidence type="ECO:0000256" key="1">
    <source>
        <dbReference type="ARBA" id="ARBA00004127"/>
    </source>
</evidence>
<dbReference type="RefSeq" id="WP_273738723.1">
    <property type="nucleotide sequence ID" value="NZ_JAQIVI010000178.1"/>
</dbReference>
<comment type="subcellular location">
    <subcellularLocation>
        <location evidence="1">Endomembrane system</location>
        <topology evidence="1">Multi-pass membrane protein</topology>
    </subcellularLocation>
</comment>
<reference evidence="3 4" key="1">
    <citation type="journal article" date="2019" name="Int. J. Syst. Evol. Microbiol.">
        <title>The Global Catalogue of Microorganisms (GCM) 10K type strain sequencing project: providing services to taxonomists for standard genome sequencing and annotation.</title>
        <authorList>
            <consortium name="The Broad Institute Genomics Platform"/>
            <consortium name="The Broad Institute Genome Sequencing Center for Infectious Disease"/>
            <person name="Wu L."/>
            <person name="Ma J."/>
        </authorList>
    </citation>
    <scope>NUCLEOTIDE SEQUENCE [LARGE SCALE GENOMIC DNA]</scope>
    <source>
        <strain evidence="3 4">LMG 29247</strain>
    </source>
</reference>
<evidence type="ECO:0000313" key="3">
    <source>
        <dbReference type="EMBL" id="MFC6765706.1"/>
    </source>
</evidence>
<dbReference type="EC" id="3.4.21.-" evidence="3"/>
<dbReference type="EMBL" id="JBHSWV010000178">
    <property type="protein sequence ID" value="MFC6765706.1"/>
    <property type="molecule type" value="Genomic_DNA"/>
</dbReference>
<name>A0ABD5SKK8_9EURY</name>
<dbReference type="Gene3D" id="3.30.230.10">
    <property type="match status" value="1"/>
</dbReference>
<keyword evidence="4" id="KW-1185">Reference proteome</keyword>
<proteinExistence type="predicted"/>
<dbReference type="GO" id="GO:0012505">
    <property type="term" value="C:endomembrane system"/>
    <property type="evidence" value="ECO:0007669"/>
    <property type="project" value="UniProtKB-SubCell"/>
</dbReference>
<dbReference type="PROSITE" id="PS51318">
    <property type="entry name" value="TAT"/>
    <property type="match status" value="1"/>
</dbReference>
<evidence type="ECO:0000259" key="2">
    <source>
        <dbReference type="Pfam" id="PF05362"/>
    </source>
</evidence>
<dbReference type="InterPro" id="IPR019546">
    <property type="entry name" value="TAT_signal_bac_arc"/>
</dbReference>
<dbReference type="GO" id="GO:0008233">
    <property type="term" value="F:peptidase activity"/>
    <property type="evidence" value="ECO:0007669"/>
    <property type="project" value="UniProtKB-KW"/>
</dbReference>
<gene>
    <name evidence="3" type="ORF">ACFQE6_12110</name>
</gene>
<keyword evidence="3" id="KW-0378">Hydrolase</keyword>
<dbReference type="Proteomes" id="UP001596383">
    <property type="component" value="Unassembled WGS sequence"/>
</dbReference>
<feature type="domain" description="Lon proteolytic" evidence="2">
    <location>
        <begin position="155"/>
        <end position="224"/>
    </location>
</feature>
<dbReference type="SUPFAM" id="SSF54211">
    <property type="entry name" value="Ribosomal protein S5 domain 2-like"/>
    <property type="match status" value="1"/>
</dbReference>
<dbReference type="Pfam" id="PF05362">
    <property type="entry name" value="Lon_C"/>
    <property type="match status" value="1"/>
</dbReference>
<sequence length="244" mass="25352">MASDDSTATQLPSDSESDVIGRIEDEILSRRGFLVGLATGGVGGAGAVLGLTRSDEGFQSLATLAGGATLPAMVQYYLPAVDSSGEGLILPVKFAFSEGDGELFVDVGDVEVRHDLQLALREATETATRLTGRSLAGTAIRVTFDPPDSDVLALGGKSWEAGLTVALVASLRRQSPPRTKQITGIVNDEGVLLPVGEIEAKARAARAFGAAELIVPEGNPSDVTIQGIRVVEVASIRDALDRIL</sequence>
<organism evidence="3 4">
    <name type="scientific">Natrinema soli</name>
    <dbReference type="NCBI Taxonomy" id="1930624"/>
    <lineage>
        <taxon>Archaea</taxon>
        <taxon>Methanobacteriati</taxon>
        <taxon>Methanobacteriota</taxon>
        <taxon>Stenosarchaea group</taxon>
        <taxon>Halobacteria</taxon>
        <taxon>Halobacteriales</taxon>
        <taxon>Natrialbaceae</taxon>
        <taxon>Natrinema</taxon>
    </lineage>
</organism>
<dbReference type="NCBIfam" id="TIGR01409">
    <property type="entry name" value="TAT_signal_seq"/>
    <property type="match status" value="1"/>
</dbReference>
<dbReference type="InterPro" id="IPR006311">
    <property type="entry name" value="TAT_signal"/>
</dbReference>
<dbReference type="GO" id="GO:0006508">
    <property type="term" value="P:proteolysis"/>
    <property type="evidence" value="ECO:0007669"/>
    <property type="project" value="UniProtKB-KW"/>
</dbReference>
<dbReference type="InterPro" id="IPR008269">
    <property type="entry name" value="Lon_proteolytic"/>
</dbReference>
<evidence type="ECO:0000313" key="4">
    <source>
        <dbReference type="Proteomes" id="UP001596383"/>
    </source>
</evidence>
<dbReference type="InterPro" id="IPR014721">
    <property type="entry name" value="Ribsml_uS5_D2-typ_fold_subgr"/>
</dbReference>
<keyword evidence="3" id="KW-0645">Protease</keyword>